<organism evidence="2 3">
    <name type="scientific">Rhinolophus ferrumequinum</name>
    <name type="common">Greater horseshoe bat</name>
    <dbReference type="NCBI Taxonomy" id="59479"/>
    <lineage>
        <taxon>Eukaryota</taxon>
        <taxon>Metazoa</taxon>
        <taxon>Chordata</taxon>
        <taxon>Craniata</taxon>
        <taxon>Vertebrata</taxon>
        <taxon>Euteleostomi</taxon>
        <taxon>Mammalia</taxon>
        <taxon>Eutheria</taxon>
        <taxon>Laurasiatheria</taxon>
        <taxon>Chiroptera</taxon>
        <taxon>Yinpterochiroptera</taxon>
        <taxon>Rhinolophoidea</taxon>
        <taxon>Rhinolophidae</taxon>
        <taxon>Rhinolophinae</taxon>
        <taxon>Rhinolophus</taxon>
    </lineage>
</organism>
<dbReference type="InParanoid" id="A0A671F8I2"/>
<feature type="region of interest" description="Disordered" evidence="1">
    <location>
        <begin position="63"/>
        <end position="85"/>
    </location>
</feature>
<accession>A0A671F8I2</accession>
<sequence length="85" mass="9356">MGSAPRVLGGHAGAGAYQEEGPNLSLACRPKRKTGRECPRGFCGVSRVVRSWWAQDRCQELGNQARGHQSLMRSEHREREAEPGP</sequence>
<dbReference type="Proteomes" id="UP000472240">
    <property type="component" value="Chromosome 21"/>
</dbReference>
<evidence type="ECO:0000313" key="2">
    <source>
        <dbReference type="Ensembl" id="ENSRFEP00010020058.1"/>
    </source>
</evidence>
<evidence type="ECO:0000256" key="1">
    <source>
        <dbReference type="SAM" id="MobiDB-lite"/>
    </source>
</evidence>
<name>A0A671F8I2_RHIFE</name>
<evidence type="ECO:0000313" key="3">
    <source>
        <dbReference type="Proteomes" id="UP000472240"/>
    </source>
</evidence>
<proteinExistence type="predicted"/>
<reference evidence="2" key="5">
    <citation type="submission" date="2025-09" db="UniProtKB">
        <authorList>
            <consortium name="Ensembl"/>
        </authorList>
    </citation>
    <scope>IDENTIFICATION</scope>
</reference>
<reference evidence="3" key="3">
    <citation type="submission" date="2018-12" db="EMBL/GenBank/DDBJ databases">
        <title>G10K-VGP greater horseshoe bat female genome, primary haplotype.</title>
        <authorList>
            <person name="Teeling E."/>
            <person name="Myers G."/>
            <person name="Vernes S."/>
            <person name="Pippel M."/>
            <person name="Winkler S."/>
            <person name="Fedrigo O."/>
            <person name="Rhie A."/>
            <person name="Koren S."/>
            <person name="Phillippy A."/>
            <person name="Lewin H."/>
            <person name="Damas J."/>
            <person name="Howe K."/>
            <person name="Mountcastle J."/>
            <person name="Jarvis E.D."/>
        </authorList>
    </citation>
    <scope>NUCLEOTIDE SEQUENCE [LARGE SCALE GENOMIC DNA]</scope>
</reference>
<feature type="compositionally biased region" description="Basic and acidic residues" evidence="1">
    <location>
        <begin position="73"/>
        <end position="85"/>
    </location>
</feature>
<keyword evidence="3" id="KW-1185">Reference proteome</keyword>
<dbReference type="Ensembl" id="ENSRFET00010021829.1">
    <property type="protein sequence ID" value="ENSRFEP00010020058.1"/>
    <property type="gene ID" value="ENSRFEG00010013469.1"/>
</dbReference>
<reference evidence="2 3" key="2">
    <citation type="journal article" date="2018" name="Annu Rev Anim Biosci">
        <title>Bat Biology, Genomes, and the Bat1K Project: To Generate Chromosome-Level Genomes for All Living Bat Species.</title>
        <authorList>
            <person name="Teeling E.C."/>
            <person name="Vernes S.C."/>
            <person name="Davalos L.M."/>
            <person name="Ray D.A."/>
            <person name="Gilbert M.T.P."/>
            <person name="Myers E."/>
        </authorList>
    </citation>
    <scope>NUCLEOTIDE SEQUENCE</scope>
</reference>
<feature type="region of interest" description="Disordered" evidence="1">
    <location>
        <begin position="1"/>
        <end position="37"/>
    </location>
</feature>
<protein>
    <submittedName>
        <fullName evidence="2">Uncharacterized protein</fullName>
    </submittedName>
</protein>
<reference evidence="2 3" key="1">
    <citation type="journal article" date="2015" name="Annu Rev Anim Biosci">
        <title>The Genome 10K Project: a way forward.</title>
        <authorList>
            <person name="Koepfli K.P."/>
            <person name="Paten B."/>
            <person name="O'Brien S.J."/>
            <person name="Koepfli K.P."/>
            <person name="Paten B."/>
            <person name="Antunes A."/>
            <person name="Belov K."/>
            <person name="Bustamante C."/>
            <person name="Castoe T.A."/>
            <person name="Clawson H."/>
            <person name="Crawford A.J."/>
            <person name="Diekhans M."/>
            <person name="Distel D."/>
            <person name="Durbin R."/>
            <person name="Earl D."/>
            <person name="Fujita M.K."/>
            <person name="Gamble T."/>
            <person name="Georges A."/>
            <person name="Gemmell N."/>
            <person name="Gilbert M.T."/>
            <person name="Graves J.M."/>
            <person name="Green R.E."/>
            <person name="Hickey G."/>
            <person name="Jarvis E.D."/>
            <person name="Johnson W."/>
            <person name="Komissarov A."/>
            <person name="Korf I."/>
            <person name="Kuhn R."/>
            <person name="Larkin D.M."/>
            <person name="Lewin H."/>
            <person name="Lopez J.V."/>
            <person name="Ma J."/>
            <person name="Marques-Bonet T."/>
            <person name="Miller W."/>
            <person name="Murphy R."/>
            <person name="Pevzner P."/>
            <person name="Shapiro B."/>
            <person name="Steiner C."/>
            <person name="Tamazian G."/>
            <person name="Venkatesh B."/>
            <person name="Wang J."/>
            <person name="Wayne R."/>
            <person name="Wiley E."/>
            <person name="Yang H."/>
            <person name="Zhang G."/>
            <person name="Haussler D."/>
            <person name="Ryder O."/>
            <person name="O'Brien S.J."/>
        </authorList>
    </citation>
    <scope>NUCLEOTIDE SEQUENCE</scope>
</reference>
<dbReference type="AlphaFoldDB" id="A0A671F8I2"/>
<reference evidence="2" key="4">
    <citation type="submission" date="2025-08" db="UniProtKB">
        <authorList>
            <consortium name="Ensembl"/>
        </authorList>
    </citation>
    <scope>IDENTIFICATION</scope>
</reference>